<gene>
    <name evidence="1" type="ORF">L6452_40788</name>
</gene>
<dbReference type="Proteomes" id="UP001055879">
    <property type="component" value="Linkage Group LG16"/>
</dbReference>
<proteinExistence type="predicted"/>
<keyword evidence="2" id="KW-1185">Reference proteome</keyword>
<evidence type="ECO:0000313" key="1">
    <source>
        <dbReference type="EMBL" id="KAI3669549.1"/>
    </source>
</evidence>
<sequence>MEAGMAIDNASSPATRHESLYSYGLIVYPRRSWWRFVLPGEIQTVVRLVLPGELAKHAVRLVLPSA</sequence>
<reference evidence="1 2" key="2">
    <citation type="journal article" date="2022" name="Mol. Ecol. Resour.">
        <title>The genomes of chicory, endive, great burdock and yacon provide insights into Asteraceae paleo-polyploidization history and plant inulin production.</title>
        <authorList>
            <person name="Fan W."/>
            <person name="Wang S."/>
            <person name="Wang H."/>
            <person name="Wang A."/>
            <person name="Jiang F."/>
            <person name="Liu H."/>
            <person name="Zhao H."/>
            <person name="Xu D."/>
            <person name="Zhang Y."/>
        </authorList>
    </citation>
    <scope>NUCLEOTIDE SEQUENCE [LARGE SCALE GENOMIC DNA]</scope>
    <source>
        <strain evidence="2">cv. Niubang</strain>
    </source>
</reference>
<comment type="caution">
    <text evidence="1">The sequence shown here is derived from an EMBL/GenBank/DDBJ whole genome shotgun (WGS) entry which is preliminary data.</text>
</comment>
<name>A0ACB8XP18_ARCLA</name>
<evidence type="ECO:0000313" key="2">
    <source>
        <dbReference type="Proteomes" id="UP001055879"/>
    </source>
</evidence>
<protein>
    <submittedName>
        <fullName evidence="1">Uncharacterized protein</fullName>
    </submittedName>
</protein>
<organism evidence="1 2">
    <name type="scientific">Arctium lappa</name>
    <name type="common">Greater burdock</name>
    <name type="synonym">Lappa major</name>
    <dbReference type="NCBI Taxonomy" id="4217"/>
    <lineage>
        <taxon>Eukaryota</taxon>
        <taxon>Viridiplantae</taxon>
        <taxon>Streptophyta</taxon>
        <taxon>Embryophyta</taxon>
        <taxon>Tracheophyta</taxon>
        <taxon>Spermatophyta</taxon>
        <taxon>Magnoliopsida</taxon>
        <taxon>eudicotyledons</taxon>
        <taxon>Gunneridae</taxon>
        <taxon>Pentapetalae</taxon>
        <taxon>asterids</taxon>
        <taxon>campanulids</taxon>
        <taxon>Asterales</taxon>
        <taxon>Asteraceae</taxon>
        <taxon>Carduoideae</taxon>
        <taxon>Cardueae</taxon>
        <taxon>Arctiinae</taxon>
        <taxon>Arctium</taxon>
    </lineage>
</organism>
<dbReference type="EMBL" id="CM042062">
    <property type="protein sequence ID" value="KAI3669549.1"/>
    <property type="molecule type" value="Genomic_DNA"/>
</dbReference>
<accession>A0ACB8XP18</accession>
<reference evidence="2" key="1">
    <citation type="journal article" date="2022" name="Mol. Ecol. Resour.">
        <title>The genomes of chicory, endive, great burdock and yacon provide insights into Asteraceae palaeo-polyploidization history and plant inulin production.</title>
        <authorList>
            <person name="Fan W."/>
            <person name="Wang S."/>
            <person name="Wang H."/>
            <person name="Wang A."/>
            <person name="Jiang F."/>
            <person name="Liu H."/>
            <person name="Zhao H."/>
            <person name="Xu D."/>
            <person name="Zhang Y."/>
        </authorList>
    </citation>
    <scope>NUCLEOTIDE SEQUENCE [LARGE SCALE GENOMIC DNA]</scope>
    <source>
        <strain evidence="2">cv. Niubang</strain>
    </source>
</reference>